<dbReference type="EMBL" id="QDEB01001106">
    <property type="protein sequence ID" value="RZC43226.1"/>
    <property type="molecule type" value="Genomic_DNA"/>
</dbReference>
<dbReference type="PROSITE" id="PS00134">
    <property type="entry name" value="TRYPSIN_HIS"/>
    <property type="match status" value="2"/>
</dbReference>
<feature type="non-terminal residue" evidence="14">
    <location>
        <position position="857"/>
    </location>
</feature>
<dbReference type="EC" id="3.4.21.84" evidence="10"/>
<comment type="similarity">
    <text evidence="8">Belongs to the peptidase S1 family. CLIP subfamily.</text>
</comment>
<dbReference type="PANTHER" id="PTHR24256">
    <property type="entry name" value="TRYPTASE-RELATED"/>
    <property type="match status" value="1"/>
</dbReference>
<name>A0A482WDG8_ASBVE</name>
<organism evidence="14 15">
    <name type="scientific">Asbolus verrucosus</name>
    <name type="common">Desert ironclad beetle</name>
    <dbReference type="NCBI Taxonomy" id="1661398"/>
    <lineage>
        <taxon>Eukaryota</taxon>
        <taxon>Metazoa</taxon>
        <taxon>Ecdysozoa</taxon>
        <taxon>Arthropoda</taxon>
        <taxon>Hexapoda</taxon>
        <taxon>Insecta</taxon>
        <taxon>Pterygota</taxon>
        <taxon>Neoptera</taxon>
        <taxon>Endopterygota</taxon>
        <taxon>Coleoptera</taxon>
        <taxon>Polyphaga</taxon>
        <taxon>Cucujiformia</taxon>
        <taxon>Tenebrionidae</taxon>
        <taxon>Pimeliinae</taxon>
        <taxon>Asbolus</taxon>
    </lineage>
</organism>
<dbReference type="InterPro" id="IPR001314">
    <property type="entry name" value="Peptidase_S1A"/>
</dbReference>
<dbReference type="InterPro" id="IPR009003">
    <property type="entry name" value="Peptidase_S1_PA"/>
</dbReference>
<keyword evidence="6 11" id="KW-0720">Serine protease</keyword>
<dbReference type="InterPro" id="IPR022700">
    <property type="entry name" value="CLIP"/>
</dbReference>
<dbReference type="InterPro" id="IPR033116">
    <property type="entry name" value="TRYPSIN_SER"/>
</dbReference>
<dbReference type="SMART" id="SM00680">
    <property type="entry name" value="CLIP"/>
    <property type="match status" value="3"/>
</dbReference>
<dbReference type="PROSITE" id="PS00135">
    <property type="entry name" value="TRYPSIN_SER"/>
    <property type="match status" value="1"/>
</dbReference>
<accession>A0A482WDG8</accession>
<sequence length="857" mass="94990">MIVVDGRIRVSVSCRGPRQGTCVNVWKCPYYADLLGMNPRPPFLIKQMKANLCGFVNQETPKVCCSNLTQTKTNEATINLLPMDICGEILHSSRIMEGGNASPREFPWMVLIAYKTGESSNDEEFRCGGTLIHERYVLTAAHCLEDNTVIGVRLGEFNLKTERDCDDNGQKCESVQDVLIKKIIIHPQYNSRTFSNDIALIKLATPASLTANVKPICLPRDELLTMKMVGKFVTITGWGVTETGHKSLILKKTSIPIVPLIKCKHLYGKFKPITKNQICAGGYKGRDSCSGDSGGPLQYIAPVGQSHRYVQDGIVSYGLSHCGVVDKPAIYTNVREYMTWILSNIEPDLNFGSCRHPSTCIEIFKCSKVVQNFSLKSILVLKVKTSYCGFEGFTPKVCCSDIQETTEPSTRVERWSNELVNHKNFDLLPMDICGVISTRFRITSGVSTSPGEFPWMALIAYRTGDLLEDQDFKCGGTLINEIYVLTAAHCIDNSTILGVRLGEYNIMTEIDCDSNGQNCEAPTQDLLINKTITHPSYDPSSYVNDIALIRLAQPANYDSSVRPICLPFGDLLHVSLDGQELTVAGWGATEQGGKSAILRKVSVPVVPTADCKRLYENFKPISARQICAGAGKGRDSCAGDSGGPLKRIDSINQSPRYVQYGIVSFGPIRCGINGRPGIYTNVKEYMEWILDKWQIEDCETPDGETGTCTSISTCQPMLDFLDNVPRPLSMEVHNLLKSYICEYEGRKAKNKNLDIESVISHPEFDKRTRSHDVALLRVPYMNFSIENIQPVCLPVNEARNYNLANQNVIVTGWGATENKSSSSELLKVQLQTVPLEECQNLYKSIAHPVTHLQICAG</sequence>
<dbReference type="Gene3D" id="2.40.10.10">
    <property type="entry name" value="Trypsin-like serine proteases"/>
    <property type="match status" value="5"/>
</dbReference>
<gene>
    <name evidence="14" type="ORF">BDFB_008965</name>
</gene>
<evidence type="ECO:0000256" key="6">
    <source>
        <dbReference type="ARBA" id="ARBA00022825"/>
    </source>
</evidence>
<evidence type="ECO:0000259" key="12">
    <source>
        <dbReference type="PROSITE" id="PS50240"/>
    </source>
</evidence>
<keyword evidence="1" id="KW-0768">Sushi</keyword>
<evidence type="ECO:0000256" key="3">
    <source>
        <dbReference type="ARBA" id="ARBA00022729"/>
    </source>
</evidence>
<dbReference type="AlphaFoldDB" id="A0A482WDG8"/>
<dbReference type="Proteomes" id="UP000292052">
    <property type="component" value="Unassembled WGS sequence"/>
</dbReference>
<dbReference type="Gene3D" id="3.30.1640.30">
    <property type="match status" value="2"/>
</dbReference>
<evidence type="ECO:0000256" key="2">
    <source>
        <dbReference type="ARBA" id="ARBA00022670"/>
    </source>
</evidence>
<keyword evidence="15" id="KW-1185">Reference proteome</keyword>
<keyword evidence="3" id="KW-0732">Signal</keyword>
<dbReference type="GO" id="GO:0042381">
    <property type="term" value="P:hemolymph coagulation"/>
    <property type="evidence" value="ECO:0007669"/>
    <property type="project" value="UniProtKB-KW"/>
</dbReference>
<evidence type="ECO:0000256" key="9">
    <source>
        <dbReference type="ARBA" id="ARBA00052079"/>
    </source>
</evidence>
<dbReference type="PROSITE" id="PS50240">
    <property type="entry name" value="TRYPSIN_DOM"/>
    <property type="match status" value="3"/>
</dbReference>
<evidence type="ECO:0000256" key="7">
    <source>
        <dbReference type="ARBA" id="ARBA00023157"/>
    </source>
</evidence>
<evidence type="ECO:0000256" key="1">
    <source>
        <dbReference type="ARBA" id="ARBA00022659"/>
    </source>
</evidence>
<feature type="domain" description="Clip" evidence="13">
    <location>
        <begin position="13"/>
        <end position="65"/>
    </location>
</feature>
<keyword evidence="5" id="KW-0353">Hemolymph clotting</keyword>
<dbReference type="InterPro" id="IPR018114">
    <property type="entry name" value="TRYPSIN_HIS"/>
</dbReference>
<dbReference type="GO" id="GO:0004252">
    <property type="term" value="F:serine-type endopeptidase activity"/>
    <property type="evidence" value="ECO:0007669"/>
    <property type="project" value="InterPro"/>
</dbReference>
<proteinExistence type="inferred from homology"/>
<evidence type="ECO:0000313" key="15">
    <source>
        <dbReference type="Proteomes" id="UP000292052"/>
    </source>
</evidence>
<dbReference type="OrthoDB" id="8250810at2759"/>
<dbReference type="SMART" id="SM00020">
    <property type="entry name" value="Tryp_SPc"/>
    <property type="match status" value="2"/>
</dbReference>
<dbReference type="InterPro" id="IPR001254">
    <property type="entry name" value="Trypsin_dom"/>
</dbReference>
<dbReference type="FunFam" id="2.40.10.10:FF:000120">
    <property type="entry name" value="Putative serine protease"/>
    <property type="match status" value="2"/>
</dbReference>
<evidence type="ECO:0000256" key="5">
    <source>
        <dbReference type="ARBA" id="ARBA00022820"/>
    </source>
</evidence>
<dbReference type="SUPFAM" id="SSF50494">
    <property type="entry name" value="Trypsin-like serine proteases"/>
    <property type="match status" value="3"/>
</dbReference>
<reference evidence="14 15" key="1">
    <citation type="submission" date="2017-03" db="EMBL/GenBank/DDBJ databases">
        <title>Genome of the blue death feigning beetle - Asbolus verrucosus.</title>
        <authorList>
            <person name="Rider S.D."/>
        </authorList>
    </citation>
    <scope>NUCLEOTIDE SEQUENCE [LARGE SCALE GENOMIC DNA]</scope>
    <source>
        <strain evidence="14">Butters</strain>
        <tissue evidence="14">Head and leg muscle</tissue>
    </source>
</reference>
<comment type="caution">
    <text evidence="14">The sequence shown here is derived from an EMBL/GenBank/DDBJ whole genome shotgun (WGS) entry which is preliminary data.</text>
</comment>
<dbReference type="STRING" id="1661398.A0A482WDG8"/>
<dbReference type="PRINTS" id="PR00722">
    <property type="entry name" value="CHYMOTRYPSIN"/>
</dbReference>
<evidence type="ECO:0000256" key="11">
    <source>
        <dbReference type="RuleBase" id="RU363034"/>
    </source>
</evidence>
<dbReference type="CDD" id="cd00190">
    <property type="entry name" value="Tryp_SPc"/>
    <property type="match status" value="2"/>
</dbReference>
<dbReference type="InterPro" id="IPR043504">
    <property type="entry name" value="Peptidase_S1_PA_chymotrypsin"/>
</dbReference>
<evidence type="ECO:0000259" key="13">
    <source>
        <dbReference type="PROSITE" id="PS51888"/>
    </source>
</evidence>
<keyword evidence="4 11" id="KW-0378">Hydrolase</keyword>
<keyword evidence="2 11" id="KW-0645">Protease</keyword>
<comment type="catalytic activity">
    <reaction evidence="9">
        <text>Selective cleavage of 103-Arg-|-Ser-104 and 124-Ile-|-Ile-125 bonds in Limulus clotting factor B to form activated factor B. Cleavage of -Pro-Arg-|-Xaa- bonds in synthetic substrates.</text>
        <dbReference type="EC" id="3.4.21.84"/>
    </reaction>
</comment>
<feature type="domain" description="Peptidase S1" evidence="12">
    <location>
        <begin position="95"/>
        <end position="346"/>
    </location>
</feature>
<evidence type="ECO:0000313" key="14">
    <source>
        <dbReference type="EMBL" id="RZC43226.1"/>
    </source>
</evidence>
<dbReference type="Pfam" id="PF12032">
    <property type="entry name" value="CLIP"/>
    <property type="match status" value="1"/>
</dbReference>
<feature type="domain" description="Peptidase S1" evidence="12">
    <location>
        <begin position="733"/>
        <end position="857"/>
    </location>
</feature>
<evidence type="ECO:0000256" key="4">
    <source>
        <dbReference type="ARBA" id="ARBA00022801"/>
    </source>
</evidence>
<evidence type="ECO:0000256" key="10">
    <source>
        <dbReference type="ARBA" id="ARBA00066707"/>
    </source>
</evidence>
<dbReference type="GO" id="GO:0006508">
    <property type="term" value="P:proteolysis"/>
    <property type="evidence" value="ECO:0007669"/>
    <property type="project" value="UniProtKB-KW"/>
</dbReference>
<protein>
    <recommendedName>
        <fullName evidence="10">limulus clotting factor C</fullName>
        <ecNumber evidence="10">3.4.21.84</ecNumber>
    </recommendedName>
</protein>
<evidence type="ECO:0000256" key="8">
    <source>
        <dbReference type="ARBA" id="ARBA00024195"/>
    </source>
</evidence>
<dbReference type="PROSITE" id="PS51888">
    <property type="entry name" value="CLIP"/>
    <property type="match status" value="1"/>
</dbReference>
<keyword evidence="7" id="KW-1015">Disulfide bond</keyword>
<dbReference type="InterPro" id="IPR051487">
    <property type="entry name" value="Ser/Thr_Proteases_Immune/Dev"/>
</dbReference>
<dbReference type="InterPro" id="IPR038565">
    <property type="entry name" value="CLIP_sf"/>
</dbReference>
<dbReference type="Pfam" id="PF00089">
    <property type="entry name" value="Trypsin"/>
    <property type="match status" value="3"/>
</dbReference>
<feature type="domain" description="Peptidase S1" evidence="12">
    <location>
        <begin position="442"/>
        <end position="694"/>
    </location>
</feature>